<protein>
    <recommendedName>
        <fullName evidence="4">Ubiquitin 3 binding protein But2 C-terminal domain-containing protein</fullName>
    </recommendedName>
</protein>
<comment type="caution">
    <text evidence="2">The sequence shown here is derived from an EMBL/GenBank/DDBJ whole genome shotgun (WGS) entry which is preliminary data.</text>
</comment>
<gene>
    <name evidence="2" type="ORF">AA0119_g1867</name>
</gene>
<feature type="chain" id="PRO_5046917595" description="Ubiquitin 3 binding protein But2 C-terminal domain-containing protein" evidence="1">
    <location>
        <begin position="23"/>
        <end position="245"/>
    </location>
</feature>
<feature type="signal peptide" evidence="1">
    <location>
        <begin position="1"/>
        <end position="22"/>
    </location>
</feature>
<dbReference type="Proteomes" id="UP000293195">
    <property type="component" value="Unassembled WGS sequence"/>
</dbReference>
<dbReference type="EMBL" id="PDXF01000004">
    <property type="protein sequence ID" value="RYO07907.1"/>
    <property type="molecule type" value="Genomic_DNA"/>
</dbReference>
<keyword evidence="1" id="KW-0732">Signal</keyword>
<name>A0ABY0GLI5_9PLEO</name>
<reference evidence="3" key="1">
    <citation type="journal article" date="2019" name="bioRxiv">
        <title>Genomics, evolutionary history and diagnostics of the Alternaria alternata species group including apple and Asian pear pathotypes.</title>
        <authorList>
            <person name="Armitage A.D."/>
            <person name="Cockerton H.M."/>
            <person name="Sreenivasaprasad S."/>
            <person name="Woodhall J.W."/>
            <person name="Lane C.R."/>
            <person name="Harrison R.J."/>
            <person name="Clarkson J.P."/>
        </authorList>
    </citation>
    <scope>NUCLEOTIDE SEQUENCE [LARGE SCALE GENOMIC DNA]</scope>
    <source>
        <strain evidence="3">FERA 635</strain>
    </source>
</reference>
<evidence type="ECO:0008006" key="4">
    <source>
        <dbReference type="Google" id="ProtNLM"/>
    </source>
</evidence>
<keyword evidence="3" id="KW-1185">Reference proteome</keyword>
<evidence type="ECO:0000313" key="3">
    <source>
        <dbReference type="Proteomes" id="UP000293195"/>
    </source>
</evidence>
<sequence length="245" mass="25739">MPFFISSCALLMAAMAVTSVQASPFSGLDVHSSSGILARDLSGKSCASFVYGAKNTVVGEVCISVAGSTLTVQYPDLSATGGKYEDLHVIVQTTSISETAPGQFPYTYGKGQCSLSGTCSIPIEDAWRACNLKLYIGIHAGFSPDGVSHETGWMEGPCIKPEKSGNCAKYFTFTTECKCPVVTKFEPVTTSVVYVKTVYETHTATCTTIPAEVTAEASCDDPKVGATKTVNSTKEIAGFTCPTPA</sequence>
<proteinExistence type="predicted"/>
<evidence type="ECO:0000313" key="2">
    <source>
        <dbReference type="EMBL" id="RYO07907.1"/>
    </source>
</evidence>
<evidence type="ECO:0000256" key="1">
    <source>
        <dbReference type="SAM" id="SignalP"/>
    </source>
</evidence>
<organism evidence="2 3">
    <name type="scientific">Alternaria tenuissima</name>
    <dbReference type="NCBI Taxonomy" id="119927"/>
    <lineage>
        <taxon>Eukaryota</taxon>
        <taxon>Fungi</taxon>
        <taxon>Dikarya</taxon>
        <taxon>Ascomycota</taxon>
        <taxon>Pezizomycotina</taxon>
        <taxon>Dothideomycetes</taxon>
        <taxon>Pleosporomycetidae</taxon>
        <taxon>Pleosporales</taxon>
        <taxon>Pleosporineae</taxon>
        <taxon>Pleosporaceae</taxon>
        <taxon>Alternaria</taxon>
        <taxon>Alternaria sect. Alternaria</taxon>
        <taxon>Alternaria alternata complex</taxon>
    </lineage>
</organism>
<accession>A0ABY0GLI5</accession>